<protein>
    <submittedName>
        <fullName evidence="11">Sugar transferase</fullName>
    </submittedName>
</protein>
<dbReference type="InterPro" id="IPR003362">
    <property type="entry name" value="Bact_transf"/>
</dbReference>
<keyword evidence="7 9" id="KW-0472">Membrane</keyword>
<evidence type="ECO:0000256" key="4">
    <source>
        <dbReference type="ARBA" id="ARBA00022679"/>
    </source>
</evidence>
<evidence type="ECO:0000256" key="5">
    <source>
        <dbReference type="ARBA" id="ARBA00022692"/>
    </source>
</evidence>
<evidence type="ECO:0000313" key="11">
    <source>
        <dbReference type="EMBL" id="MCB5408582.1"/>
    </source>
</evidence>
<comment type="caution">
    <text evidence="11">The sequence shown here is derived from an EMBL/GenBank/DDBJ whole genome shotgun (WGS) entry which is preliminary data.</text>
</comment>
<evidence type="ECO:0000256" key="9">
    <source>
        <dbReference type="SAM" id="Phobius"/>
    </source>
</evidence>
<keyword evidence="12" id="KW-1185">Reference proteome</keyword>
<gene>
    <name evidence="11" type="ORF">H0485_00985</name>
</gene>
<dbReference type="PANTHER" id="PTHR30576">
    <property type="entry name" value="COLANIC BIOSYNTHESIS UDP-GLUCOSE LIPID CARRIER TRANSFERASE"/>
    <property type="match status" value="1"/>
</dbReference>
<evidence type="ECO:0000259" key="10">
    <source>
        <dbReference type="Pfam" id="PF02397"/>
    </source>
</evidence>
<evidence type="ECO:0000256" key="1">
    <source>
        <dbReference type="ARBA" id="ARBA00004236"/>
    </source>
</evidence>
<comment type="similarity">
    <text evidence="2">Belongs to the bacterial sugar transferase family.</text>
</comment>
<dbReference type="PANTHER" id="PTHR30576:SF4">
    <property type="entry name" value="UNDECAPRENYL-PHOSPHATE GALACTOSE PHOSPHOTRANSFERASE"/>
    <property type="match status" value="1"/>
</dbReference>
<reference evidence="11 12" key="1">
    <citation type="submission" date="2020-07" db="EMBL/GenBank/DDBJ databases">
        <title>Pseudogemmobacter sp. nov., isolated from poultry manure in Taiwan.</title>
        <authorList>
            <person name="Lin S.-Y."/>
            <person name="Tang Y.-S."/>
            <person name="Young C.-C."/>
        </authorList>
    </citation>
    <scope>NUCLEOTIDE SEQUENCE [LARGE SCALE GENOMIC DNA]</scope>
    <source>
        <strain evidence="11 12">CC-YST710</strain>
    </source>
</reference>
<keyword evidence="8" id="KW-0270">Exopolysaccharide synthesis</keyword>
<feature type="transmembrane region" description="Helical" evidence="9">
    <location>
        <begin position="72"/>
        <end position="94"/>
    </location>
</feature>
<organism evidence="11 12">
    <name type="scientific">Pseudogemmobacter faecipullorum</name>
    <dbReference type="NCBI Taxonomy" id="2755041"/>
    <lineage>
        <taxon>Bacteria</taxon>
        <taxon>Pseudomonadati</taxon>
        <taxon>Pseudomonadota</taxon>
        <taxon>Alphaproteobacteria</taxon>
        <taxon>Rhodobacterales</taxon>
        <taxon>Paracoccaceae</taxon>
        <taxon>Pseudogemmobacter</taxon>
    </lineage>
</organism>
<proteinExistence type="inferred from homology"/>
<name>A0ABS8CGR4_9RHOB</name>
<evidence type="ECO:0000256" key="2">
    <source>
        <dbReference type="ARBA" id="ARBA00006464"/>
    </source>
</evidence>
<dbReference type="Pfam" id="PF02397">
    <property type="entry name" value="Bac_transf"/>
    <property type="match status" value="1"/>
</dbReference>
<dbReference type="Proteomes" id="UP001198571">
    <property type="component" value="Unassembled WGS sequence"/>
</dbReference>
<dbReference type="GO" id="GO:0016740">
    <property type="term" value="F:transferase activity"/>
    <property type="evidence" value="ECO:0007669"/>
    <property type="project" value="UniProtKB-KW"/>
</dbReference>
<dbReference type="EMBL" id="JACDXX010000001">
    <property type="protein sequence ID" value="MCB5408582.1"/>
    <property type="molecule type" value="Genomic_DNA"/>
</dbReference>
<keyword evidence="3" id="KW-1003">Cell membrane</keyword>
<sequence>MAVHYSVLTEDGSGIARSTSSGLVTGLSREFAPGSSGSGKPSEADLQAFAIRGGTPRRSGLYRNGFKRLLDMFVILAAIPVVLPIVLGLALLIARDGGRPFYSQMRIGKGGKVFRMWKLRSMVCDADLRMEEYLAANPEARAEWDSTQKLRHDPRITAVGAFIRRSSLDELPQLWNVLRGDMSLVGPRPMMICQRDLYPGTGYFLLRPGLTGFWQTAGRNRTTFEARAEFDDAYEEQLSLPTDVSILARTISVVLKGTGC</sequence>
<keyword evidence="4 11" id="KW-0808">Transferase</keyword>
<feature type="domain" description="Bacterial sugar transferase" evidence="10">
    <location>
        <begin position="67"/>
        <end position="256"/>
    </location>
</feature>
<evidence type="ECO:0000256" key="8">
    <source>
        <dbReference type="ARBA" id="ARBA00023169"/>
    </source>
</evidence>
<evidence type="ECO:0000256" key="7">
    <source>
        <dbReference type="ARBA" id="ARBA00023136"/>
    </source>
</evidence>
<keyword evidence="6 9" id="KW-1133">Transmembrane helix</keyword>
<evidence type="ECO:0000313" key="12">
    <source>
        <dbReference type="Proteomes" id="UP001198571"/>
    </source>
</evidence>
<evidence type="ECO:0000256" key="6">
    <source>
        <dbReference type="ARBA" id="ARBA00022989"/>
    </source>
</evidence>
<keyword evidence="5 9" id="KW-0812">Transmembrane</keyword>
<evidence type="ECO:0000256" key="3">
    <source>
        <dbReference type="ARBA" id="ARBA00022475"/>
    </source>
</evidence>
<accession>A0ABS8CGR4</accession>
<comment type="subcellular location">
    <subcellularLocation>
        <location evidence="1">Cell membrane</location>
    </subcellularLocation>
</comment>